<feature type="compositionally biased region" description="Low complexity" evidence="1">
    <location>
        <begin position="253"/>
        <end position="263"/>
    </location>
</feature>
<name>A0ABQ1B3U4_ASPLE</name>
<reference evidence="2 3" key="1">
    <citation type="submission" date="2020-01" db="EMBL/GenBank/DDBJ databases">
        <title>Draft genome sequence of Aspergillus lentulus IFM 60648.</title>
        <authorList>
            <person name="Takahashi H."/>
            <person name="Yaguchi T."/>
        </authorList>
    </citation>
    <scope>NUCLEOTIDE SEQUENCE [LARGE SCALE GENOMIC DNA]</scope>
    <source>
        <strain evidence="2 3">IFM 60648</strain>
    </source>
</reference>
<organism evidence="2 3">
    <name type="scientific">Aspergillus lentulus</name>
    <dbReference type="NCBI Taxonomy" id="293939"/>
    <lineage>
        <taxon>Eukaryota</taxon>
        <taxon>Fungi</taxon>
        <taxon>Dikarya</taxon>
        <taxon>Ascomycota</taxon>
        <taxon>Pezizomycotina</taxon>
        <taxon>Eurotiomycetes</taxon>
        <taxon>Eurotiomycetidae</taxon>
        <taxon>Eurotiales</taxon>
        <taxon>Aspergillaceae</taxon>
        <taxon>Aspergillus</taxon>
        <taxon>Aspergillus subgen. Fumigati</taxon>
    </lineage>
</organism>
<accession>A0ABQ1B3U4</accession>
<feature type="compositionally biased region" description="Low complexity" evidence="1">
    <location>
        <begin position="385"/>
        <end position="409"/>
    </location>
</feature>
<evidence type="ECO:0000313" key="3">
    <source>
        <dbReference type="Proteomes" id="UP000465220"/>
    </source>
</evidence>
<keyword evidence="3" id="KW-1185">Reference proteome</keyword>
<comment type="caution">
    <text evidence="2">The sequence shown here is derived from an EMBL/GenBank/DDBJ whole genome shotgun (WGS) entry which is preliminary data.</text>
</comment>
<sequence>PPAAPPGNDENRIQIRWRGHGNGPGASPYKQTTALAIVGKIQEVLRRSSLPGLASVQVAGAQVLRSGDLDVYTHSASDRERLLWNKEAWLQELPKGKHAQITNHQYTVLIHHVPITFLPSSTLSAVEHLQEKTLHYNLALRGPILHVGWCGNDAAARQSKQKSSLVISFRDAQYLNYGHAQPIYIAERVTCLYCANAHKKFCKVKGVFPSTTALSAMAYTRPTASNAQYANTNIDYPKINYKTNPNSLPACPSQPTRPQTPGRPRTPERLRHSHLRHRTTQPARSPPEDTRQLAGQPPIPVDASKTTRSPTKAPIHPIIDVSRHPSLQLQPTHSMHTCSRSTSLKRPRKATTPDPEPRPAAEEPAPPPLATWDTDFYIPVPTPPQTTGTSTPKKPANSASPPPSLLSNPARRVPGLSLSPQISNTSSLSVISRTPTLPSDLTWEVPELPGPKRKHSHSQGRQLTTSSPDPLVTPISKHRKISTKTYDTEDDNTTQASAALGLPTPYTSPNLPTKPASTQGTCSQGLPDPAAPFRHSPGL</sequence>
<dbReference type="Proteomes" id="UP000465220">
    <property type="component" value="Unassembled WGS sequence"/>
</dbReference>
<gene>
    <name evidence="2" type="ORF">IFM60648_10022</name>
</gene>
<protein>
    <submittedName>
        <fullName evidence="2">Uncharacterized protein</fullName>
    </submittedName>
</protein>
<evidence type="ECO:0000256" key="1">
    <source>
        <dbReference type="SAM" id="MobiDB-lite"/>
    </source>
</evidence>
<feature type="compositionally biased region" description="Polar residues" evidence="1">
    <location>
        <begin position="325"/>
        <end position="342"/>
    </location>
</feature>
<feature type="region of interest" description="Disordered" evidence="1">
    <location>
        <begin position="241"/>
        <end position="539"/>
    </location>
</feature>
<dbReference type="EMBL" id="BLKI01000113">
    <property type="protein sequence ID" value="GFF93252.1"/>
    <property type="molecule type" value="Genomic_DNA"/>
</dbReference>
<evidence type="ECO:0000313" key="2">
    <source>
        <dbReference type="EMBL" id="GFF93252.1"/>
    </source>
</evidence>
<proteinExistence type="predicted"/>
<feature type="compositionally biased region" description="Polar residues" evidence="1">
    <location>
        <begin position="459"/>
        <end position="468"/>
    </location>
</feature>
<feature type="compositionally biased region" description="Polar residues" evidence="1">
    <location>
        <begin position="418"/>
        <end position="439"/>
    </location>
</feature>
<feature type="compositionally biased region" description="Polar residues" evidence="1">
    <location>
        <begin position="505"/>
        <end position="524"/>
    </location>
</feature>
<feature type="non-terminal residue" evidence="2">
    <location>
        <position position="1"/>
    </location>
</feature>